<dbReference type="Proteomes" id="UP000245626">
    <property type="component" value="Unassembled WGS sequence"/>
</dbReference>
<proteinExistence type="predicted"/>
<keyword evidence="2" id="KW-1185">Reference proteome</keyword>
<organism evidence="1 2">
    <name type="scientific">Violaceomyces palustris</name>
    <dbReference type="NCBI Taxonomy" id="1673888"/>
    <lineage>
        <taxon>Eukaryota</taxon>
        <taxon>Fungi</taxon>
        <taxon>Dikarya</taxon>
        <taxon>Basidiomycota</taxon>
        <taxon>Ustilaginomycotina</taxon>
        <taxon>Ustilaginomycetes</taxon>
        <taxon>Violaceomycetales</taxon>
        <taxon>Violaceomycetaceae</taxon>
        <taxon>Violaceomyces</taxon>
    </lineage>
</organism>
<name>A0ACD0NV22_9BASI</name>
<evidence type="ECO:0000313" key="1">
    <source>
        <dbReference type="EMBL" id="PWN49698.1"/>
    </source>
</evidence>
<dbReference type="EMBL" id="KZ820016">
    <property type="protein sequence ID" value="PWN49698.1"/>
    <property type="molecule type" value="Genomic_DNA"/>
</dbReference>
<gene>
    <name evidence="1" type="ORF">IE53DRAFT_388050</name>
</gene>
<evidence type="ECO:0000313" key="2">
    <source>
        <dbReference type="Proteomes" id="UP000245626"/>
    </source>
</evidence>
<protein>
    <submittedName>
        <fullName evidence="1">Cyclin-like protein</fullName>
    </submittedName>
</protein>
<reference evidence="1 2" key="1">
    <citation type="journal article" date="2018" name="Mol. Biol. Evol.">
        <title>Broad Genomic Sampling Reveals a Smut Pathogenic Ancestry of the Fungal Clade Ustilaginomycotina.</title>
        <authorList>
            <person name="Kijpornyongpan T."/>
            <person name="Mondo S.J."/>
            <person name="Barry K."/>
            <person name="Sandor L."/>
            <person name="Lee J."/>
            <person name="Lipzen A."/>
            <person name="Pangilinan J."/>
            <person name="LaButti K."/>
            <person name="Hainaut M."/>
            <person name="Henrissat B."/>
            <person name="Grigoriev I.V."/>
            <person name="Spatafora J.W."/>
            <person name="Aime M.C."/>
        </authorList>
    </citation>
    <scope>NUCLEOTIDE SEQUENCE [LARGE SCALE GENOMIC DNA]</scope>
    <source>
        <strain evidence="1 2">SA 807</strain>
    </source>
</reference>
<sequence>MPTLLNTLATEDQLANSPSRRDGIPPHLEDELRVYGCQLIQQAGVLLDLPQRTMATAQVLYQRFWFVSSFKHFCLKDICMGSLFLSTKLEETPSRLRDVINVFDFLFQRALHFSKNKPAQELGNTRRNLGAWREDLAGHDQNLISNSNGRLSPGFEASDFTYAPRSYFSQAFYDSKDAIVISEMQILKRLGFNVQVNLPFATMVNYLQLLGLAEEVVFISQQPVAGLGQGRDASADDHDSRKKVGFAQRAWSFLNDALQTPVYCLFAPHVLACSAIYLTAMTSEPPLSLPLWPEPWWRLFDVSRAELRVVSAHILRLYSEDGPAGRVKERWGGLAELAEKSAVRKWLEGRETSERGEGMIQRF</sequence>
<accession>A0ACD0NV22</accession>